<accession>A0A9Q0J9I7</accession>
<protein>
    <submittedName>
        <fullName evidence="2">Uncharacterized protein</fullName>
    </submittedName>
</protein>
<comment type="caution">
    <text evidence="2">The sequence shown here is derived from an EMBL/GenBank/DDBJ whole genome shotgun (WGS) entry which is preliminary data.</text>
</comment>
<name>A0A9Q0J9I7_9ROSI</name>
<proteinExistence type="predicted"/>
<reference evidence="2" key="2">
    <citation type="journal article" date="2023" name="Plants (Basel)">
        <title>Annotation of the Turnera subulata (Passifloraceae) Draft Genome Reveals the S-Locus Evolved after the Divergence of Turneroideae from Passifloroideae in a Stepwise Manner.</title>
        <authorList>
            <person name="Henning P.M."/>
            <person name="Roalson E.H."/>
            <person name="Mir W."/>
            <person name="McCubbin A.G."/>
            <person name="Shore J.S."/>
        </authorList>
    </citation>
    <scope>NUCLEOTIDE SEQUENCE</scope>
    <source>
        <strain evidence="2">F60SS</strain>
    </source>
</reference>
<reference evidence="2" key="1">
    <citation type="submission" date="2022-02" db="EMBL/GenBank/DDBJ databases">
        <authorList>
            <person name="Henning P.M."/>
            <person name="McCubbin A.G."/>
            <person name="Shore J.S."/>
        </authorList>
    </citation>
    <scope>NUCLEOTIDE SEQUENCE</scope>
    <source>
        <strain evidence="2">F60SS</strain>
        <tissue evidence="2">Leaves</tissue>
    </source>
</reference>
<gene>
    <name evidence="2" type="ORF">Tsubulata_007902</name>
</gene>
<evidence type="ECO:0000313" key="3">
    <source>
        <dbReference type="Proteomes" id="UP001141552"/>
    </source>
</evidence>
<dbReference type="EMBL" id="JAKUCV010004695">
    <property type="protein sequence ID" value="KAJ4834451.1"/>
    <property type="molecule type" value="Genomic_DNA"/>
</dbReference>
<dbReference type="OrthoDB" id="2148490at2759"/>
<organism evidence="2 3">
    <name type="scientific">Turnera subulata</name>
    <dbReference type="NCBI Taxonomy" id="218843"/>
    <lineage>
        <taxon>Eukaryota</taxon>
        <taxon>Viridiplantae</taxon>
        <taxon>Streptophyta</taxon>
        <taxon>Embryophyta</taxon>
        <taxon>Tracheophyta</taxon>
        <taxon>Spermatophyta</taxon>
        <taxon>Magnoliopsida</taxon>
        <taxon>eudicotyledons</taxon>
        <taxon>Gunneridae</taxon>
        <taxon>Pentapetalae</taxon>
        <taxon>rosids</taxon>
        <taxon>fabids</taxon>
        <taxon>Malpighiales</taxon>
        <taxon>Passifloraceae</taxon>
        <taxon>Turnera</taxon>
    </lineage>
</organism>
<evidence type="ECO:0000256" key="1">
    <source>
        <dbReference type="SAM" id="MobiDB-lite"/>
    </source>
</evidence>
<feature type="region of interest" description="Disordered" evidence="1">
    <location>
        <begin position="43"/>
        <end position="146"/>
    </location>
</feature>
<sequence length="146" mass="16140">MHLGSFLLVDKCVYHVMFRFTNNILSTAQQVWLRKLGGAKPAVSENASGIITAGKAKRSASQPAEAGDRFRRLKEEERRKKAPKAMPTEETEALDSAPGSDEDSDDESKNQGGEVLEEAYAPNGNKQLPSISRPKRSKRSKRKRAV</sequence>
<dbReference type="AlphaFoldDB" id="A0A9Q0J9I7"/>
<keyword evidence="3" id="KW-1185">Reference proteome</keyword>
<feature type="compositionally biased region" description="Basic residues" evidence="1">
    <location>
        <begin position="133"/>
        <end position="146"/>
    </location>
</feature>
<feature type="compositionally biased region" description="Basic and acidic residues" evidence="1">
    <location>
        <begin position="66"/>
        <end position="79"/>
    </location>
</feature>
<dbReference type="Proteomes" id="UP001141552">
    <property type="component" value="Unassembled WGS sequence"/>
</dbReference>
<evidence type="ECO:0000313" key="2">
    <source>
        <dbReference type="EMBL" id="KAJ4834451.1"/>
    </source>
</evidence>